<evidence type="ECO:0000313" key="2">
    <source>
        <dbReference type="Proteomes" id="UP000612456"/>
    </source>
</evidence>
<reference evidence="1" key="2">
    <citation type="submission" date="2020-09" db="EMBL/GenBank/DDBJ databases">
        <authorList>
            <person name="Sun Q."/>
            <person name="Zhou Y."/>
        </authorList>
    </citation>
    <scope>NUCLEOTIDE SEQUENCE</scope>
    <source>
        <strain evidence="1">CGMCC 1.15178</strain>
    </source>
</reference>
<dbReference type="Proteomes" id="UP000612456">
    <property type="component" value="Unassembled WGS sequence"/>
</dbReference>
<dbReference type="RefSeq" id="WP_189000999.1">
    <property type="nucleotide sequence ID" value="NZ_BMHP01000019.1"/>
</dbReference>
<keyword evidence="2" id="KW-1185">Reference proteome</keyword>
<name>A0A916ZKM2_9BACL</name>
<evidence type="ECO:0000313" key="1">
    <source>
        <dbReference type="EMBL" id="GGE02489.1"/>
    </source>
</evidence>
<reference evidence="1" key="1">
    <citation type="journal article" date="2014" name="Int. J. Syst. Evol. Microbiol.">
        <title>Complete genome sequence of Corynebacterium casei LMG S-19264T (=DSM 44701T), isolated from a smear-ripened cheese.</title>
        <authorList>
            <consortium name="US DOE Joint Genome Institute (JGI-PGF)"/>
            <person name="Walter F."/>
            <person name="Albersmeier A."/>
            <person name="Kalinowski J."/>
            <person name="Ruckert C."/>
        </authorList>
    </citation>
    <scope>NUCLEOTIDE SEQUENCE</scope>
    <source>
        <strain evidence="1">CGMCC 1.15178</strain>
    </source>
</reference>
<comment type="caution">
    <text evidence="1">The sequence shown here is derived from an EMBL/GenBank/DDBJ whole genome shotgun (WGS) entry which is preliminary data.</text>
</comment>
<gene>
    <name evidence="1" type="ORF">GCM10010911_71890</name>
</gene>
<dbReference type="AlphaFoldDB" id="A0A916ZKM2"/>
<organism evidence="1 2">
    <name type="scientific">Paenibacillus nasutitermitis</name>
    <dbReference type="NCBI Taxonomy" id="1652958"/>
    <lineage>
        <taxon>Bacteria</taxon>
        <taxon>Bacillati</taxon>
        <taxon>Bacillota</taxon>
        <taxon>Bacilli</taxon>
        <taxon>Bacillales</taxon>
        <taxon>Paenibacillaceae</taxon>
        <taxon>Paenibacillus</taxon>
    </lineage>
</organism>
<dbReference type="EMBL" id="BMHP01000019">
    <property type="protein sequence ID" value="GGE02489.1"/>
    <property type="molecule type" value="Genomic_DNA"/>
</dbReference>
<proteinExistence type="predicted"/>
<protein>
    <submittedName>
        <fullName evidence="1">Uncharacterized protein</fullName>
    </submittedName>
</protein>
<accession>A0A916ZKM2</accession>
<sequence>MKTQQCIDTKILFWILKKIIIQFSENFFNAWLEIAGERSNEISAPSWNEINEMRNRSFPIIAFQYNFIEKSSSSCVEYHHLENEEMPTYKYVCPYQHESAIRNTYTMKSYTPQAVAILIRGDKDVENKTLQKSVDASPDIKCQVTRT</sequence>